<evidence type="ECO:0000256" key="2">
    <source>
        <dbReference type="SAM" id="SignalP"/>
    </source>
</evidence>
<reference evidence="3 4" key="1">
    <citation type="submission" date="2016-08" db="EMBL/GenBank/DDBJ databases">
        <title>Draft genome of Amylibacter sp. strain 4G11.</title>
        <authorList>
            <person name="Wong S.-K."/>
            <person name="Hamasaki K."/>
            <person name="Yoshizawa S."/>
        </authorList>
    </citation>
    <scope>NUCLEOTIDE SEQUENCE [LARGE SCALE GENOMIC DNA]</scope>
    <source>
        <strain evidence="3 4">4G11</strain>
    </source>
</reference>
<sequence>MNRRQFTQSLAALISAPAIPSAALAKTATTTPLHMFQHPYSWAAFTARIHDKASPAMFKRQLALSDEMAQHVYDVLLKENVITLPDAMGVSKTLQPFGRSAKRVAHMATQQLEQGSTNSKLRDGVDKILNDDSSEIESDDSNSVNHQVTKLDHERTIPQNTAEPDAEIREGSDQLAPSDTITPGGTRDIRSPIE</sequence>
<dbReference type="RefSeq" id="WP_099592443.1">
    <property type="nucleotide sequence ID" value="NZ_MDGM01000012.1"/>
</dbReference>
<proteinExistence type="predicted"/>
<gene>
    <name evidence="3" type="ORF">BFP76_02735</name>
</gene>
<feature type="signal peptide" evidence="2">
    <location>
        <begin position="1"/>
        <end position="25"/>
    </location>
</feature>
<feature type="region of interest" description="Disordered" evidence="1">
    <location>
        <begin position="132"/>
        <end position="194"/>
    </location>
</feature>
<organism evidence="3 4">
    <name type="scientific">Paramylibacter kogurei</name>
    <dbReference type="NCBI Taxonomy" id="1889778"/>
    <lineage>
        <taxon>Bacteria</taxon>
        <taxon>Pseudomonadati</taxon>
        <taxon>Pseudomonadota</taxon>
        <taxon>Alphaproteobacteria</taxon>
        <taxon>Rhodobacterales</taxon>
        <taxon>Paracoccaceae</taxon>
        <taxon>Paramylibacter</taxon>
    </lineage>
</organism>
<evidence type="ECO:0000256" key="1">
    <source>
        <dbReference type="SAM" id="MobiDB-lite"/>
    </source>
</evidence>
<name>A0A2G5K631_9RHOB</name>
<accession>A0A2G5K631</accession>
<protein>
    <submittedName>
        <fullName evidence="3">Uncharacterized protein</fullName>
    </submittedName>
</protein>
<dbReference type="EMBL" id="MDGM01000012">
    <property type="protein sequence ID" value="PIB24164.1"/>
    <property type="molecule type" value="Genomic_DNA"/>
</dbReference>
<dbReference type="Proteomes" id="UP000231516">
    <property type="component" value="Unassembled WGS sequence"/>
</dbReference>
<keyword evidence="4" id="KW-1185">Reference proteome</keyword>
<keyword evidence="2" id="KW-0732">Signal</keyword>
<evidence type="ECO:0000313" key="3">
    <source>
        <dbReference type="EMBL" id="PIB24164.1"/>
    </source>
</evidence>
<feature type="chain" id="PRO_5013673683" evidence="2">
    <location>
        <begin position="26"/>
        <end position="194"/>
    </location>
</feature>
<evidence type="ECO:0000313" key="4">
    <source>
        <dbReference type="Proteomes" id="UP000231516"/>
    </source>
</evidence>
<dbReference type="AlphaFoldDB" id="A0A2G5K631"/>
<comment type="caution">
    <text evidence="3">The sequence shown here is derived from an EMBL/GenBank/DDBJ whole genome shotgun (WGS) entry which is preliminary data.</text>
</comment>